<comment type="catalytic activity">
    <reaction evidence="1">
        <text>1-(5-phospho-beta-D-ribosyl)-ATP + diphosphate = 5-phospho-alpha-D-ribose 1-diphosphate + ATP</text>
        <dbReference type="Rhea" id="RHEA:18473"/>
        <dbReference type="ChEBI" id="CHEBI:30616"/>
        <dbReference type="ChEBI" id="CHEBI:33019"/>
        <dbReference type="ChEBI" id="CHEBI:58017"/>
        <dbReference type="ChEBI" id="CHEBI:73183"/>
        <dbReference type="EC" id="2.4.2.17"/>
    </reaction>
</comment>
<dbReference type="NCBIfam" id="TIGR03455">
    <property type="entry name" value="HisG_C-term"/>
    <property type="match status" value="1"/>
</dbReference>
<dbReference type="NCBIfam" id="TIGR00070">
    <property type="entry name" value="hisG"/>
    <property type="match status" value="1"/>
</dbReference>
<sequence length="412" mass="45253">HQPTHGPSLSVSVSRSELSHAQSRFRLLTFSKSKSEAKSKMLASNPNLTKCPFFPTRYRFAAAIGGGSGEWRSPQRNEIRLGLPSKGRMAADTLDLLKDCQLSVKHVNPRQYVAQIPQLSDLEVWFQRPKDIVRKLLSGDLDLGIAGFDTVSEYGQGNEDLIIVHDALDYGDCRLSLAIPKYGIFENINSLKDLAQMPQWTEEKPLRIATGFTYLGPKFMKENGLNHVSFSTADGALEAAPAMGIADAILDLVSSGITLKENNLKEIEGGVVLRSQAVLVASKRSLIQRKSALDTTHEILERLEAHLRAEGQFTVTANMRGSSAEEVAERVLSQPSLSGLQGPTISPVFCKRDGQISSDYYAIVICVPKKALYKSVQQLRAIGGSGVLVSPLTYIFDEETPRWRELLSVLGL</sequence>
<evidence type="ECO:0000256" key="12">
    <source>
        <dbReference type="ARBA" id="ARBA00022946"/>
    </source>
</evidence>
<evidence type="ECO:0000256" key="11">
    <source>
        <dbReference type="ARBA" id="ARBA00022679"/>
    </source>
</evidence>
<dbReference type="AlphaFoldDB" id="A0A4Y1RWJ8"/>
<keyword evidence="11 17" id="KW-0808">Transferase</keyword>
<keyword evidence="10" id="KW-0328">Glycosyltransferase</keyword>
<dbReference type="InterPro" id="IPR001348">
    <property type="entry name" value="ATP_PRibTrfase_HisG"/>
</dbReference>
<name>A0A4Y1RWJ8_PRUDU</name>
<dbReference type="InterPro" id="IPR018198">
    <property type="entry name" value="ATP_PRibTrfase_CS"/>
</dbReference>
<evidence type="ECO:0000256" key="6">
    <source>
        <dbReference type="ARBA" id="ARBA00011946"/>
    </source>
</evidence>
<dbReference type="UniPathway" id="UPA00031">
    <property type="reaction ID" value="UER00006"/>
</dbReference>
<dbReference type="PANTHER" id="PTHR21403">
    <property type="entry name" value="ATP PHOSPHORIBOSYLTRANSFERASE ATP-PRTASE"/>
    <property type="match status" value="1"/>
</dbReference>
<organism evidence="17">
    <name type="scientific">Prunus dulcis</name>
    <name type="common">Almond</name>
    <name type="synonym">Amygdalus dulcis</name>
    <dbReference type="NCBI Taxonomy" id="3755"/>
    <lineage>
        <taxon>Eukaryota</taxon>
        <taxon>Viridiplantae</taxon>
        <taxon>Streptophyta</taxon>
        <taxon>Embryophyta</taxon>
        <taxon>Tracheophyta</taxon>
        <taxon>Spermatophyta</taxon>
        <taxon>Magnoliopsida</taxon>
        <taxon>eudicotyledons</taxon>
        <taxon>Gunneridae</taxon>
        <taxon>Pentapetalae</taxon>
        <taxon>rosids</taxon>
        <taxon>fabids</taxon>
        <taxon>Rosales</taxon>
        <taxon>Rosaceae</taxon>
        <taxon>Amygdaloideae</taxon>
        <taxon>Amygdaleae</taxon>
        <taxon>Prunus</taxon>
    </lineage>
</organism>
<keyword evidence="7" id="KW-0150">Chloroplast</keyword>
<comment type="cofactor">
    <cofactor evidence="2">
        <name>Mg(2+)</name>
        <dbReference type="ChEBI" id="CHEBI:18420"/>
    </cofactor>
</comment>
<protein>
    <recommendedName>
        <fullName evidence="6">ATP phosphoribosyltransferase</fullName>
        <ecNumber evidence="6">2.4.2.17</ecNumber>
    </recommendedName>
</protein>
<comment type="subcellular location">
    <subcellularLocation>
        <location evidence="3">Plastid</location>
        <location evidence="3">Chloroplast</location>
    </subcellularLocation>
</comment>
<dbReference type="Gene3D" id="3.30.70.120">
    <property type="match status" value="1"/>
</dbReference>
<dbReference type="FunFam" id="3.30.70.120:FF:000007">
    <property type="entry name" value="ATP phosphoribosyltransferase, chloroplastic"/>
    <property type="match status" value="1"/>
</dbReference>
<keyword evidence="13" id="KW-0368">Histidine biosynthesis</keyword>
<dbReference type="InterPro" id="IPR011322">
    <property type="entry name" value="N-reg_PII-like_a/b"/>
</dbReference>
<keyword evidence="12" id="KW-0809">Transit peptide</keyword>
<dbReference type="InterPro" id="IPR013115">
    <property type="entry name" value="HisG_C"/>
</dbReference>
<accession>A0A4Y1RWJ8</accession>
<comment type="similarity">
    <text evidence="5">Belongs to the ATP phosphoribosyltransferase family. Long subfamily.</text>
</comment>
<dbReference type="FunFam" id="3.40.190.10:FF:000118">
    <property type="entry name" value="ATP phosphoribosyltransferase 2, chloroplastic"/>
    <property type="match status" value="1"/>
</dbReference>
<reference evidence="17" key="1">
    <citation type="journal article" date="2019" name="Science">
        <title>Mutation of a bHLH transcription factor allowed almond domestication.</title>
        <authorList>
            <person name="Sanchez-Perez R."/>
            <person name="Pavan S."/>
            <person name="Mazzeo R."/>
            <person name="Moldovan C."/>
            <person name="Aiese Cigliano R."/>
            <person name="Del Cueto J."/>
            <person name="Ricciardi F."/>
            <person name="Lotti C."/>
            <person name="Ricciardi L."/>
            <person name="Dicenta F."/>
            <person name="Lopez-Marques R.L."/>
            <person name="Lindberg Moller B."/>
        </authorList>
    </citation>
    <scope>NUCLEOTIDE SEQUENCE</scope>
</reference>
<comment type="function">
    <text evidence="14">Catalyzes the condensation of ATP and 5-phosphoribose 1-diphosphate to form N'-(5'-phosphoribosyl)-ATP (PR-ATP).</text>
</comment>
<evidence type="ECO:0000313" key="17">
    <source>
        <dbReference type="EMBL" id="BBH08769.1"/>
    </source>
</evidence>
<evidence type="ECO:0000256" key="9">
    <source>
        <dbReference type="ARBA" id="ARBA00022640"/>
    </source>
</evidence>
<dbReference type="PANTHER" id="PTHR21403:SF8">
    <property type="entry name" value="ATP PHOSPHORIBOSYLTRANSFERASE"/>
    <property type="match status" value="1"/>
</dbReference>
<dbReference type="GO" id="GO:0003879">
    <property type="term" value="F:ATP phosphoribosyltransferase activity"/>
    <property type="evidence" value="ECO:0007669"/>
    <property type="project" value="UniProtKB-EC"/>
</dbReference>
<feature type="non-terminal residue" evidence="17">
    <location>
        <position position="1"/>
    </location>
</feature>
<dbReference type="GO" id="GO:0009507">
    <property type="term" value="C:chloroplast"/>
    <property type="evidence" value="ECO:0007669"/>
    <property type="project" value="UniProtKB-SubCell"/>
</dbReference>
<dbReference type="PROSITE" id="PS01316">
    <property type="entry name" value="ATP_P_PHORIBOSYLTR"/>
    <property type="match status" value="1"/>
</dbReference>
<feature type="domain" description="ATP phosphoribosyltransferase catalytic" evidence="15">
    <location>
        <begin position="128"/>
        <end position="304"/>
    </location>
</feature>
<dbReference type="SUPFAM" id="SSF54913">
    <property type="entry name" value="GlnB-like"/>
    <property type="match status" value="1"/>
</dbReference>
<dbReference type="EMBL" id="AP019304">
    <property type="protein sequence ID" value="BBH08769.1"/>
    <property type="molecule type" value="Genomic_DNA"/>
</dbReference>
<evidence type="ECO:0000256" key="1">
    <source>
        <dbReference type="ARBA" id="ARBA00000915"/>
    </source>
</evidence>
<evidence type="ECO:0000256" key="14">
    <source>
        <dbReference type="ARBA" id="ARBA00059284"/>
    </source>
</evidence>
<dbReference type="CDD" id="cd13593">
    <property type="entry name" value="PBP2_HisGL3"/>
    <property type="match status" value="1"/>
</dbReference>
<evidence type="ECO:0000256" key="5">
    <source>
        <dbReference type="ARBA" id="ARBA00007955"/>
    </source>
</evidence>
<dbReference type="EC" id="2.4.2.17" evidence="6"/>
<dbReference type="GO" id="GO:0000105">
    <property type="term" value="P:L-histidine biosynthetic process"/>
    <property type="evidence" value="ECO:0007669"/>
    <property type="project" value="UniProtKB-UniPathway"/>
</dbReference>
<dbReference type="Pfam" id="PF08029">
    <property type="entry name" value="HisG_C"/>
    <property type="match status" value="1"/>
</dbReference>
<dbReference type="Pfam" id="PF01634">
    <property type="entry name" value="HisG"/>
    <property type="match status" value="1"/>
</dbReference>
<evidence type="ECO:0000259" key="16">
    <source>
        <dbReference type="Pfam" id="PF08029"/>
    </source>
</evidence>
<evidence type="ECO:0000256" key="8">
    <source>
        <dbReference type="ARBA" id="ARBA00022605"/>
    </source>
</evidence>
<evidence type="ECO:0000256" key="7">
    <source>
        <dbReference type="ARBA" id="ARBA00022528"/>
    </source>
</evidence>
<feature type="domain" description="Histidine biosynthesis HisG C-terminal" evidence="16">
    <location>
        <begin position="309"/>
        <end position="393"/>
    </location>
</feature>
<dbReference type="InterPro" id="IPR015867">
    <property type="entry name" value="N-reg_PII/ATP_PRibTrfase_C"/>
</dbReference>
<dbReference type="Gene3D" id="3.40.190.10">
    <property type="entry name" value="Periplasmic binding protein-like II"/>
    <property type="match status" value="2"/>
</dbReference>
<comment type="pathway">
    <text evidence="4">Amino-acid biosynthesis; L-histidine biosynthesis; L-histidine from 5-phospho-alpha-D-ribose 1-diphosphate: step 1/9.</text>
</comment>
<keyword evidence="9" id="KW-0934">Plastid</keyword>
<dbReference type="InterPro" id="IPR013820">
    <property type="entry name" value="ATP_PRibTrfase_cat"/>
</dbReference>
<keyword evidence="8" id="KW-0028">Amino-acid biosynthesis</keyword>
<evidence type="ECO:0000259" key="15">
    <source>
        <dbReference type="Pfam" id="PF01634"/>
    </source>
</evidence>
<evidence type="ECO:0000256" key="4">
    <source>
        <dbReference type="ARBA" id="ARBA00004667"/>
    </source>
</evidence>
<dbReference type="GO" id="GO:0000287">
    <property type="term" value="F:magnesium ion binding"/>
    <property type="evidence" value="ECO:0007669"/>
    <property type="project" value="InterPro"/>
</dbReference>
<gene>
    <name evidence="17" type="ORF">Prudu_021051</name>
</gene>
<evidence type="ECO:0000256" key="10">
    <source>
        <dbReference type="ARBA" id="ARBA00022676"/>
    </source>
</evidence>
<proteinExistence type="inferred from homology"/>
<dbReference type="SUPFAM" id="SSF53850">
    <property type="entry name" value="Periplasmic binding protein-like II"/>
    <property type="match status" value="1"/>
</dbReference>
<evidence type="ECO:0000256" key="13">
    <source>
        <dbReference type="ARBA" id="ARBA00023102"/>
    </source>
</evidence>
<evidence type="ECO:0000256" key="2">
    <source>
        <dbReference type="ARBA" id="ARBA00001946"/>
    </source>
</evidence>
<evidence type="ECO:0000256" key="3">
    <source>
        <dbReference type="ARBA" id="ARBA00004229"/>
    </source>
</evidence>